<dbReference type="Pfam" id="PF01212">
    <property type="entry name" value="Beta_elim_lyase"/>
    <property type="match status" value="1"/>
</dbReference>
<organism evidence="7">
    <name type="scientific">Metarhizium acridum (strain CQMa 102)</name>
    <dbReference type="NCBI Taxonomy" id="655827"/>
    <lineage>
        <taxon>Eukaryota</taxon>
        <taxon>Fungi</taxon>
        <taxon>Dikarya</taxon>
        <taxon>Ascomycota</taxon>
        <taxon>Pezizomycotina</taxon>
        <taxon>Sordariomycetes</taxon>
        <taxon>Hypocreomycetidae</taxon>
        <taxon>Hypocreales</taxon>
        <taxon>Clavicipitaceae</taxon>
        <taxon>Metarhizium</taxon>
    </lineage>
</organism>
<evidence type="ECO:0000256" key="4">
    <source>
        <dbReference type="ARBA" id="ARBA00022898"/>
    </source>
</evidence>
<dbReference type="InterPro" id="IPR015421">
    <property type="entry name" value="PyrdxlP-dep_Trfase_major"/>
</dbReference>
<proteinExistence type="inferred from homology"/>
<dbReference type="SUPFAM" id="SSF53383">
    <property type="entry name" value="PLP-dependent transferases"/>
    <property type="match status" value="1"/>
</dbReference>
<dbReference type="Proteomes" id="UP000002499">
    <property type="component" value="Unassembled WGS sequence"/>
</dbReference>
<dbReference type="InterPro" id="IPR033964">
    <property type="entry name" value="ABBA"/>
</dbReference>
<dbReference type="GO" id="GO:0016829">
    <property type="term" value="F:lyase activity"/>
    <property type="evidence" value="ECO:0007669"/>
    <property type="project" value="InterPro"/>
</dbReference>
<dbReference type="GeneID" id="19252427"/>
<dbReference type="OMA" id="EAGPFGW"/>
<dbReference type="KEGG" id="maw:19252427"/>
<dbReference type="OrthoDB" id="19261at2759"/>
<evidence type="ECO:0000313" key="6">
    <source>
        <dbReference type="EMBL" id="EFY85857.1"/>
    </source>
</evidence>
<dbReference type="STRING" id="655827.E9EE18"/>
<evidence type="ECO:0000256" key="2">
    <source>
        <dbReference type="ARBA" id="ARBA00009721"/>
    </source>
</evidence>
<dbReference type="PANTHER" id="PTHR32325">
    <property type="entry name" value="BETA-ELIMINATING LYASE-LIKE PROTEIN-RELATED"/>
    <property type="match status" value="1"/>
</dbReference>
<keyword evidence="3" id="KW-0808">Transferase</keyword>
<evidence type="ECO:0000313" key="7">
    <source>
        <dbReference type="Proteomes" id="UP000002499"/>
    </source>
</evidence>
<keyword evidence="4" id="KW-0663">Pyridoxal phosphate</keyword>
<dbReference type="eggNOG" id="ENOG502QU0C">
    <property type="taxonomic scope" value="Eukaryota"/>
</dbReference>
<dbReference type="SFLD" id="SFLDG01162">
    <property type="entry name" value="I"/>
    <property type="match status" value="1"/>
</dbReference>
<dbReference type="InterPro" id="IPR015424">
    <property type="entry name" value="PyrdxlP-dep_Trfase"/>
</dbReference>
<dbReference type="SFLD" id="SFLDS00036">
    <property type="entry name" value="Aromatic_Prenyltransferase"/>
    <property type="match status" value="1"/>
</dbReference>
<protein>
    <submittedName>
        <fullName evidence="6">Tryptophanase</fullName>
    </submittedName>
</protein>
<comment type="similarity">
    <text evidence="2">Belongs to the beta-eliminating lyase family.</text>
</comment>
<dbReference type="InterPro" id="IPR015422">
    <property type="entry name" value="PyrdxlP-dep_Trfase_small"/>
</dbReference>
<dbReference type="Gene3D" id="3.40.640.10">
    <property type="entry name" value="Type I PLP-dependent aspartate aminotransferase-like (Major domain)"/>
    <property type="match status" value="1"/>
</dbReference>
<evidence type="ECO:0000259" key="5">
    <source>
        <dbReference type="Pfam" id="PF01212"/>
    </source>
</evidence>
<evidence type="ECO:0000256" key="1">
    <source>
        <dbReference type="ARBA" id="ARBA00001933"/>
    </source>
</evidence>
<dbReference type="EMBL" id="GL698564">
    <property type="protein sequence ID" value="EFY85857.1"/>
    <property type="molecule type" value="Genomic_DNA"/>
</dbReference>
<gene>
    <name evidence="6" type="ORF">MAC_08116</name>
</gene>
<comment type="cofactor">
    <cofactor evidence="1">
        <name>pyridoxal 5'-phosphate</name>
        <dbReference type="ChEBI" id="CHEBI:597326"/>
    </cofactor>
</comment>
<dbReference type="Gene3D" id="3.90.1150.10">
    <property type="entry name" value="Aspartate Aminotransferase, domain 1"/>
    <property type="match status" value="1"/>
</dbReference>
<dbReference type="InterPro" id="IPR001597">
    <property type="entry name" value="ArAA_b-elim_lyase/Thr_aldolase"/>
</dbReference>
<feature type="domain" description="Aromatic amino acid beta-eliminating lyase/threonine aldolase" evidence="5">
    <location>
        <begin position="56"/>
        <end position="497"/>
    </location>
</feature>
<dbReference type="InterPro" id="IPR017795">
    <property type="entry name" value="ABBA_NscD-like"/>
</dbReference>
<dbReference type="GO" id="GO:0006520">
    <property type="term" value="P:amino acid metabolic process"/>
    <property type="evidence" value="ECO:0007669"/>
    <property type="project" value="InterPro"/>
</dbReference>
<dbReference type="NCBIfam" id="NF009709">
    <property type="entry name" value="PRK13238.1"/>
    <property type="match status" value="1"/>
</dbReference>
<name>E9EE18_METAQ</name>
<dbReference type="GO" id="GO:0009820">
    <property type="term" value="P:alkaloid metabolic process"/>
    <property type="evidence" value="ECO:0007669"/>
    <property type="project" value="InterPro"/>
</dbReference>
<sequence length="918" mass="102517">MSNSIAAHSKDLPPVPINRTLIVRTAVQSTVQEREEILKQIEYNVFAFPAEMVYCDFLSDSGTSAMTDVQWAALLRGDEAYGRNAGYYCLLDAFRDIFERGDDRRYLFRDVMAGTIDGQLYCNTLLRPSQGGFVNGGHVQVARPNFYIVPQGRCAEAILFSELMNSFSSKNVSASPVIISNGFFDTTGANAAAAGFELATFLQSGLHEHFHPNEVPGHNPFKGNLDVPATRKFLVDNHHRTALILITITNNFAAAQPVSMANIKAAASLAKDFHIPCFFDACRFAENARFIQEFEPGYAARSIAEIVKEMFSLADGFTISLKKDAMSNMGGALAIRDNGCLMRNFEDIGVRLRERQILEYGNEFYGGMSGRDMMAAAAGLYEATKESFLRSRIGQVRSFAQKLHSAGVPILWPPGGHAVYLDMSAFFANCSRSPGDFASVGFTIELLLRYGIRAAEDGPFTWEWDKKQSEEERDAISDLVRFAVPRNSMNDGHIDYTVAAVSKLYQQRHLLPNVRIVRGKHLRIRHFQCGFALVPASRSNGSQSPTNKTFLSTSEAQIRLLGRSLSFNDASVEVLVREMQLAMGGWGARVVSKTTGGHLSNVGLDHSPIEYSISFDFHTGTPQLRFLIEAQPPEDVAEVKLADFQLATLEFNRTLSQRQDDALSFERFEKIRSLFFPEIDDAQNVSGFAAWHSACISPDSKRADWKIYLNPDALGTSQRELVVRESFERLGFAHAFEQLKLAMEPTDRFCYFSLDLQKGRDARIKIYIQHPNATAQSLADMAQKVCLYLTADDRDDIVAFVRTMSGNTTGPFQRKPMLTCFAFTTDRVEPSVTVHFPVSEYARNDAQIHRRVVEYCLKKAPMVLPHYVRSTEALRQRSLSDGRGLHSWVSLKQSPNGSHGLTFYLSAELFGPLPNLEQ</sequence>
<accession>E9EE18</accession>
<reference evidence="6 7" key="1">
    <citation type="journal article" date="2011" name="PLoS Genet.">
        <title>Genome sequencing and comparative transcriptomics of the model entomopathogenic fungi Metarhizium anisopliae and M. acridum.</title>
        <authorList>
            <person name="Gao Q."/>
            <person name="Jin K."/>
            <person name="Ying S.H."/>
            <person name="Zhang Y."/>
            <person name="Xiao G."/>
            <person name="Shang Y."/>
            <person name="Duan Z."/>
            <person name="Hu X."/>
            <person name="Xie X.Q."/>
            <person name="Zhou G."/>
            <person name="Peng G."/>
            <person name="Luo Z."/>
            <person name="Huang W."/>
            <person name="Wang B."/>
            <person name="Fang W."/>
            <person name="Wang S."/>
            <person name="Zhong Y."/>
            <person name="Ma L.J."/>
            <person name="St Leger R.J."/>
            <person name="Zhao G.P."/>
            <person name="Pei Y."/>
            <person name="Feng M.G."/>
            <person name="Xia Y."/>
            <person name="Wang C."/>
        </authorList>
    </citation>
    <scope>NUCLEOTIDE SEQUENCE [LARGE SCALE GENOMIC DNA]</scope>
    <source>
        <strain evidence="6 7">CQMa 102</strain>
    </source>
</reference>
<dbReference type="CDD" id="cd13930">
    <property type="entry name" value="PT-Tnase"/>
    <property type="match status" value="1"/>
</dbReference>
<dbReference type="AlphaFoldDB" id="E9EE18"/>
<keyword evidence="7" id="KW-1185">Reference proteome</keyword>
<dbReference type="Pfam" id="PF11991">
    <property type="entry name" value="Trp_DMAT"/>
    <property type="match status" value="1"/>
</dbReference>
<dbReference type="PANTHER" id="PTHR32325:SF4">
    <property type="entry name" value="TRYPTOPHANASE"/>
    <property type="match status" value="1"/>
</dbReference>
<dbReference type="HOGENOM" id="CLU_319817_0_0_1"/>
<dbReference type="InParanoid" id="E9EE18"/>
<dbReference type="GO" id="GO:0016765">
    <property type="term" value="F:transferase activity, transferring alkyl or aryl (other than methyl) groups"/>
    <property type="evidence" value="ECO:0007669"/>
    <property type="project" value="InterPro"/>
</dbReference>
<evidence type="ECO:0000256" key="3">
    <source>
        <dbReference type="ARBA" id="ARBA00022679"/>
    </source>
</evidence>